<keyword evidence="4 10" id="KW-0547">Nucleotide-binding</keyword>
<name>A0AAD9IE69_PROWI</name>
<dbReference type="FunFam" id="1.20.1200.10:FF:000001">
    <property type="entry name" value="Cob(I)yrinic acid a,c-diamide adenosyltransferase"/>
    <property type="match status" value="1"/>
</dbReference>
<keyword evidence="13" id="KW-1185">Reference proteome</keyword>
<evidence type="ECO:0000256" key="8">
    <source>
        <dbReference type="ARBA" id="ARBA00071654"/>
    </source>
</evidence>
<dbReference type="GO" id="GO:0005524">
    <property type="term" value="F:ATP binding"/>
    <property type="evidence" value="ECO:0007669"/>
    <property type="project" value="UniProtKB-UniRule"/>
</dbReference>
<dbReference type="PANTHER" id="PTHR12213:SF0">
    <property type="entry name" value="CORRINOID ADENOSYLTRANSFERASE MMAB"/>
    <property type="match status" value="1"/>
</dbReference>
<accession>A0AAD9IE69</accession>
<comment type="similarity">
    <text evidence="1 10">Belongs to the Cob(I)alamin adenosyltransferase family.</text>
</comment>
<comment type="subunit">
    <text evidence="2">Homotrimer.</text>
</comment>
<evidence type="ECO:0000256" key="2">
    <source>
        <dbReference type="ARBA" id="ARBA00011233"/>
    </source>
</evidence>
<comment type="catalytic activity">
    <reaction evidence="6">
        <text>cob(I)alamin-[corrinoid adenosyltransferase] + ATP = apo-[corrinoid adenosyltransferase] + adenosylcob(III)alamin + triphosphate</text>
        <dbReference type="Rhea" id="RHEA:56796"/>
        <dbReference type="Rhea" id="RHEA-COMP:14743"/>
        <dbReference type="Rhea" id="RHEA-COMP:14744"/>
        <dbReference type="ChEBI" id="CHEBI:18036"/>
        <dbReference type="ChEBI" id="CHEBI:18408"/>
        <dbReference type="ChEBI" id="CHEBI:30616"/>
        <dbReference type="ChEBI" id="CHEBI:60488"/>
        <dbReference type="ChEBI" id="CHEBI:83228"/>
    </reaction>
    <physiologicalReaction direction="left-to-right" evidence="6">
        <dbReference type="Rhea" id="RHEA:56797"/>
    </physiologicalReaction>
</comment>
<evidence type="ECO:0000256" key="6">
    <source>
        <dbReference type="ARBA" id="ARBA00051988"/>
    </source>
</evidence>
<dbReference type="InterPro" id="IPR029499">
    <property type="entry name" value="PduO-typ"/>
</dbReference>
<protein>
    <recommendedName>
        <fullName evidence="8">Corrinoid adenosyltransferase MMAB</fullName>
    </recommendedName>
    <alternativeName>
        <fullName evidence="9">ATP:co(I)rrinoid adenosyltransferase MMAB</fullName>
    </alternativeName>
</protein>
<keyword evidence="3 10" id="KW-0808">Transferase</keyword>
<dbReference type="InterPro" id="IPR036451">
    <property type="entry name" value="CblAdoTrfase-like_sf"/>
</dbReference>
<comment type="caution">
    <text evidence="12">The sequence shown here is derived from an EMBL/GenBank/DDBJ whole genome shotgun (WGS) entry which is preliminary data.</text>
</comment>
<feature type="domain" description="Cobalamin adenosyltransferase-like" evidence="11">
    <location>
        <begin position="3"/>
        <end position="172"/>
    </location>
</feature>
<dbReference type="GO" id="GO:0008817">
    <property type="term" value="F:corrinoid adenosyltransferase activity"/>
    <property type="evidence" value="ECO:0007669"/>
    <property type="project" value="UniProtKB-ARBA"/>
</dbReference>
<sequence length="187" mass="20390">MKIYTKTGDKGTSSLYNGQRKPKDDITFEALGSVDELNSIVGMALEYLEPVDKETARELESIQNSLFDLGAAVATPLDASSERRVAKTAFDADKTAELERWIDGHTARLPPLKQFILPGGGHAGATLHLARSVCRRAERAVVPLVRDGVTDPAVGIFLNRLSDYLFTAARMAAQAAGTKDRLYFPPR</sequence>
<evidence type="ECO:0000256" key="10">
    <source>
        <dbReference type="RuleBase" id="RU366026"/>
    </source>
</evidence>
<evidence type="ECO:0000256" key="5">
    <source>
        <dbReference type="ARBA" id="ARBA00022840"/>
    </source>
</evidence>
<dbReference type="NCBIfam" id="TIGR00636">
    <property type="entry name" value="PduO_Nterm"/>
    <property type="match status" value="1"/>
</dbReference>
<dbReference type="Pfam" id="PF01923">
    <property type="entry name" value="Cob_adeno_trans"/>
    <property type="match status" value="1"/>
</dbReference>
<dbReference type="PANTHER" id="PTHR12213">
    <property type="entry name" value="CORRINOID ADENOSYLTRANSFERASE"/>
    <property type="match status" value="1"/>
</dbReference>
<gene>
    <name evidence="12" type="ORF">QBZ16_001547</name>
</gene>
<dbReference type="SUPFAM" id="SSF89028">
    <property type="entry name" value="Cobalamin adenosyltransferase-like"/>
    <property type="match status" value="1"/>
</dbReference>
<dbReference type="GO" id="GO:0009235">
    <property type="term" value="P:cobalamin metabolic process"/>
    <property type="evidence" value="ECO:0007669"/>
    <property type="project" value="UniProtKB-ARBA"/>
</dbReference>
<dbReference type="Gene3D" id="1.20.1200.10">
    <property type="entry name" value="Cobalamin adenosyltransferase-like"/>
    <property type="match status" value="1"/>
</dbReference>
<evidence type="ECO:0000256" key="1">
    <source>
        <dbReference type="ARBA" id="ARBA00007487"/>
    </source>
</evidence>
<evidence type="ECO:0000256" key="9">
    <source>
        <dbReference type="ARBA" id="ARBA00075216"/>
    </source>
</evidence>
<organism evidence="12 13">
    <name type="scientific">Prototheca wickerhamii</name>
    <dbReference type="NCBI Taxonomy" id="3111"/>
    <lineage>
        <taxon>Eukaryota</taxon>
        <taxon>Viridiplantae</taxon>
        <taxon>Chlorophyta</taxon>
        <taxon>core chlorophytes</taxon>
        <taxon>Trebouxiophyceae</taxon>
        <taxon>Chlorellales</taxon>
        <taxon>Chlorellaceae</taxon>
        <taxon>Prototheca</taxon>
    </lineage>
</organism>
<evidence type="ECO:0000259" key="11">
    <source>
        <dbReference type="Pfam" id="PF01923"/>
    </source>
</evidence>
<evidence type="ECO:0000256" key="4">
    <source>
        <dbReference type="ARBA" id="ARBA00022741"/>
    </source>
</evidence>
<evidence type="ECO:0000256" key="3">
    <source>
        <dbReference type="ARBA" id="ARBA00022679"/>
    </source>
</evidence>
<proteinExistence type="inferred from homology"/>
<evidence type="ECO:0000313" key="13">
    <source>
        <dbReference type="Proteomes" id="UP001255856"/>
    </source>
</evidence>
<dbReference type="Proteomes" id="UP001255856">
    <property type="component" value="Unassembled WGS sequence"/>
</dbReference>
<comment type="function">
    <text evidence="7">Converts cob(I)alamin to adenosylcobalamin (adenosylcob(III)alamin), a coenzyme for methylmalonyl-CoA mutase, therefore participates in the final step of the vitamin B12 conversion. Generates adenosylcobalamin (AdoCbl) and directly delivers the cofactor to MUT in a transfer that is stimulated by ATP-binding to MMAB and gated by MMAA.</text>
</comment>
<dbReference type="EMBL" id="JASFZW010000013">
    <property type="protein sequence ID" value="KAK2075806.1"/>
    <property type="molecule type" value="Genomic_DNA"/>
</dbReference>
<dbReference type="AlphaFoldDB" id="A0AAD9IE69"/>
<keyword evidence="5 10" id="KW-0067">ATP-binding</keyword>
<dbReference type="InterPro" id="IPR016030">
    <property type="entry name" value="CblAdoTrfase-like"/>
</dbReference>
<reference evidence="12" key="1">
    <citation type="submission" date="2021-01" db="EMBL/GenBank/DDBJ databases">
        <authorList>
            <person name="Eckstrom K.M.E."/>
        </authorList>
    </citation>
    <scope>NUCLEOTIDE SEQUENCE</scope>
    <source>
        <strain evidence="12">UVCC 0001</strain>
    </source>
</reference>
<evidence type="ECO:0000256" key="7">
    <source>
        <dbReference type="ARBA" id="ARBA00056747"/>
    </source>
</evidence>
<evidence type="ECO:0000313" key="12">
    <source>
        <dbReference type="EMBL" id="KAK2075806.1"/>
    </source>
</evidence>